<dbReference type="GO" id="GO:0016646">
    <property type="term" value="F:oxidoreductase activity, acting on the CH-NH group of donors, NAD or NADP as acceptor"/>
    <property type="evidence" value="ECO:0007669"/>
    <property type="project" value="TreeGrafter"/>
</dbReference>
<dbReference type="PANTHER" id="PTHR43355:SF2">
    <property type="entry name" value="FLAVIN REDUCTASE (NADPH)"/>
    <property type="match status" value="1"/>
</dbReference>
<dbReference type="RefSeq" id="WP_128639653.1">
    <property type="nucleotide sequence ID" value="NZ_CP008947.1"/>
</dbReference>
<dbReference type="InterPro" id="IPR051606">
    <property type="entry name" value="Polyketide_Oxido-like"/>
</dbReference>
<dbReference type="InterPro" id="IPR001509">
    <property type="entry name" value="Epimerase_deHydtase"/>
</dbReference>
<dbReference type="EMBL" id="CP008947">
    <property type="protein sequence ID" value="AII05718.1"/>
    <property type="molecule type" value="Genomic_DNA"/>
</dbReference>
<evidence type="ECO:0000313" key="3">
    <source>
        <dbReference type="Proteomes" id="UP000028488"/>
    </source>
</evidence>
<accession>A0A076EKC4</accession>
<dbReference type="Proteomes" id="UP000028488">
    <property type="component" value="Chromosome"/>
</dbReference>
<organism evidence="2 3">
    <name type="scientific">Rhodococcus opacus</name>
    <name type="common">Nocardia opaca</name>
    <dbReference type="NCBI Taxonomy" id="37919"/>
    <lineage>
        <taxon>Bacteria</taxon>
        <taxon>Bacillati</taxon>
        <taxon>Actinomycetota</taxon>
        <taxon>Actinomycetes</taxon>
        <taxon>Mycobacteriales</taxon>
        <taxon>Nocardiaceae</taxon>
        <taxon>Rhodococcus</taxon>
    </lineage>
</organism>
<proteinExistence type="predicted"/>
<gene>
    <name evidence="2" type="ORF">EP51_14315</name>
</gene>
<name>A0A076EKC4_RHOOP</name>
<dbReference type="Pfam" id="PF01370">
    <property type="entry name" value="Epimerase"/>
    <property type="match status" value="1"/>
</dbReference>
<dbReference type="InterPro" id="IPR036291">
    <property type="entry name" value="NAD(P)-bd_dom_sf"/>
</dbReference>
<dbReference type="PANTHER" id="PTHR43355">
    <property type="entry name" value="FLAVIN REDUCTASE (NADPH)"/>
    <property type="match status" value="1"/>
</dbReference>
<sequence length="229" mass="23935">MSTIIVFGATGFAGGNIARELADRGHRVIGVSRSITPAVVTSIDSAEEGSPAENAIEARPGSVFDESFVRTLVEEEQPTAIVIALRFDPASGGNLGERFTGLLALAEEHSLRVGVIGGAGSLLVTEGGPRFVDTMELPEEWKGEVLAAADALEVLRADNSGADWFFVSPAAGFGHPNPGERTGTYRLGGDVLLSDDAGVSYVSGADLAVAIADEIEQPAHHRTRFTVAY</sequence>
<dbReference type="AlphaFoldDB" id="A0A076EKC4"/>
<feature type="domain" description="NAD-dependent epimerase/dehydratase" evidence="1">
    <location>
        <begin position="4"/>
        <end position="84"/>
    </location>
</feature>
<protein>
    <recommendedName>
        <fullName evidence="1">NAD-dependent epimerase/dehydratase domain-containing protein</fullName>
    </recommendedName>
</protein>
<evidence type="ECO:0000259" key="1">
    <source>
        <dbReference type="Pfam" id="PF01370"/>
    </source>
</evidence>
<evidence type="ECO:0000313" key="2">
    <source>
        <dbReference type="EMBL" id="AII05718.1"/>
    </source>
</evidence>
<dbReference type="Gene3D" id="3.40.50.720">
    <property type="entry name" value="NAD(P)-binding Rossmann-like Domain"/>
    <property type="match status" value="1"/>
</dbReference>
<dbReference type="SUPFAM" id="SSF51735">
    <property type="entry name" value="NAD(P)-binding Rossmann-fold domains"/>
    <property type="match status" value="1"/>
</dbReference>
<reference evidence="2 3" key="1">
    <citation type="submission" date="2014-07" db="EMBL/GenBank/DDBJ databases">
        <title>Genome Sequence of Rhodococcus opacus Strain R7, a Biodegrader of Mono- and Polycyclic Aromatic Hydrocarbons.</title>
        <authorList>
            <person name="Di Gennaro P."/>
            <person name="Zampolli J."/>
            <person name="Presti I."/>
            <person name="Cappelletti M."/>
            <person name="D'Ursi P."/>
            <person name="Orro A."/>
            <person name="Mezzelani A."/>
            <person name="Milanesi L."/>
        </authorList>
    </citation>
    <scope>NUCLEOTIDE SEQUENCE [LARGE SCALE GENOMIC DNA]</scope>
    <source>
        <strain evidence="2 3">R7</strain>
    </source>
</reference>
<dbReference type="eggNOG" id="COG2910">
    <property type="taxonomic scope" value="Bacteria"/>
</dbReference>